<protein>
    <submittedName>
        <fullName evidence="1">Uncharacterized protein</fullName>
    </submittedName>
</protein>
<name>A0ABW4JC33_9BACL</name>
<evidence type="ECO:0000313" key="1">
    <source>
        <dbReference type="EMBL" id="MFD1673906.1"/>
    </source>
</evidence>
<dbReference type="RefSeq" id="WP_377941492.1">
    <property type="nucleotide sequence ID" value="NZ_JBHUCX010000013.1"/>
</dbReference>
<reference evidence="2" key="1">
    <citation type="journal article" date="2019" name="Int. J. Syst. Evol. Microbiol.">
        <title>The Global Catalogue of Microorganisms (GCM) 10K type strain sequencing project: providing services to taxonomists for standard genome sequencing and annotation.</title>
        <authorList>
            <consortium name="The Broad Institute Genomics Platform"/>
            <consortium name="The Broad Institute Genome Sequencing Center for Infectious Disease"/>
            <person name="Wu L."/>
            <person name="Ma J."/>
        </authorList>
    </citation>
    <scope>NUCLEOTIDE SEQUENCE [LARGE SCALE GENOMIC DNA]</scope>
    <source>
        <strain evidence="2">CGMCC 1.12286</strain>
    </source>
</reference>
<gene>
    <name evidence="1" type="ORF">ACFSB2_04185</name>
</gene>
<comment type="caution">
    <text evidence="1">The sequence shown here is derived from an EMBL/GenBank/DDBJ whole genome shotgun (WGS) entry which is preliminary data.</text>
</comment>
<dbReference type="Proteomes" id="UP001597079">
    <property type="component" value="Unassembled WGS sequence"/>
</dbReference>
<evidence type="ECO:0000313" key="2">
    <source>
        <dbReference type="Proteomes" id="UP001597079"/>
    </source>
</evidence>
<proteinExistence type="predicted"/>
<sequence>MNADKQKADQPIAGDPLCDIVKNLIPASLVMVKNVRKNPMTAF</sequence>
<keyword evidence="2" id="KW-1185">Reference proteome</keyword>
<dbReference type="EMBL" id="JBHUCX010000013">
    <property type="protein sequence ID" value="MFD1673906.1"/>
    <property type="molecule type" value="Genomic_DNA"/>
</dbReference>
<accession>A0ABW4JC33</accession>
<organism evidence="1 2">
    <name type="scientific">Alicyclobacillus fodiniaquatilis</name>
    <dbReference type="NCBI Taxonomy" id="1661150"/>
    <lineage>
        <taxon>Bacteria</taxon>
        <taxon>Bacillati</taxon>
        <taxon>Bacillota</taxon>
        <taxon>Bacilli</taxon>
        <taxon>Bacillales</taxon>
        <taxon>Alicyclobacillaceae</taxon>
        <taxon>Alicyclobacillus</taxon>
    </lineage>
</organism>